<keyword evidence="4" id="KW-1133">Transmembrane helix</keyword>
<evidence type="ECO:0000313" key="7">
    <source>
        <dbReference type="Proteomes" id="UP001311915"/>
    </source>
</evidence>
<dbReference type="AlphaFoldDB" id="A0AAV9K5E0"/>
<feature type="transmembrane region" description="Helical" evidence="4">
    <location>
        <begin position="113"/>
        <end position="137"/>
    </location>
</feature>
<evidence type="ECO:0000313" key="6">
    <source>
        <dbReference type="EMBL" id="KAK4708518.1"/>
    </source>
</evidence>
<dbReference type="GO" id="GO:0008270">
    <property type="term" value="F:zinc ion binding"/>
    <property type="evidence" value="ECO:0007669"/>
    <property type="project" value="UniProtKB-KW"/>
</dbReference>
<keyword evidence="4" id="KW-0472">Membrane</keyword>
<feature type="domain" description="GRF-type" evidence="5">
    <location>
        <begin position="8"/>
        <end position="33"/>
    </location>
</feature>
<keyword evidence="4" id="KW-0812">Transmembrane</keyword>
<dbReference type="Pfam" id="PF06839">
    <property type="entry name" value="Zn_ribbon_GRF"/>
    <property type="match status" value="1"/>
</dbReference>
<reference evidence="6 7" key="1">
    <citation type="submission" date="2023-10" db="EMBL/GenBank/DDBJ databases">
        <title>Genome-Wide Identification Analysis in wild type Solanum Pinnatisectum Reveals Some Genes Defensing Phytophthora Infestans.</title>
        <authorList>
            <person name="Sun C."/>
        </authorList>
    </citation>
    <scope>NUCLEOTIDE SEQUENCE [LARGE SCALE GENOMIC DNA]</scope>
    <source>
        <strain evidence="6">LQN</strain>
        <tissue evidence="6">Leaf</tissue>
    </source>
</reference>
<keyword evidence="3" id="KW-0862">Zinc</keyword>
<evidence type="ECO:0000256" key="1">
    <source>
        <dbReference type="ARBA" id="ARBA00022723"/>
    </source>
</evidence>
<evidence type="ECO:0000256" key="2">
    <source>
        <dbReference type="ARBA" id="ARBA00022771"/>
    </source>
</evidence>
<comment type="caution">
    <text evidence="6">The sequence shown here is derived from an EMBL/GenBank/DDBJ whole genome shotgun (WGS) entry which is preliminary data.</text>
</comment>
<dbReference type="PANTHER" id="PTHR33248">
    <property type="entry name" value="ZINC ION-BINDING PROTEIN"/>
    <property type="match status" value="1"/>
</dbReference>
<name>A0AAV9K5E0_9SOLN</name>
<protein>
    <recommendedName>
        <fullName evidence="5">GRF-type domain-containing protein</fullName>
    </recommendedName>
</protein>
<keyword evidence="7" id="KW-1185">Reference proteome</keyword>
<dbReference type="Proteomes" id="UP001311915">
    <property type="component" value="Unassembled WGS sequence"/>
</dbReference>
<dbReference type="EMBL" id="JAWPEI010000012">
    <property type="protein sequence ID" value="KAK4708518.1"/>
    <property type="molecule type" value="Genomic_DNA"/>
</dbReference>
<dbReference type="InterPro" id="IPR010666">
    <property type="entry name" value="Znf_GRF"/>
</dbReference>
<evidence type="ECO:0000256" key="3">
    <source>
        <dbReference type="ARBA" id="ARBA00022833"/>
    </source>
</evidence>
<keyword evidence="1" id="KW-0479">Metal-binding</keyword>
<evidence type="ECO:0000259" key="5">
    <source>
        <dbReference type="Pfam" id="PF06839"/>
    </source>
</evidence>
<gene>
    <name evidence="6" type="ORF">R3W88_029443</name>
</gene>
<sequence>MQTSWLDRNLGRRFWSCPHYEAMNCNFFLWRDKERVDERSRFILLKLVNMIKELEENYERVKMQYWYSLIIPSLNSPNKRKFLWMKVKEKGGDVKETCDLKQKKMKMKKKDEVCRCFGKFLCCLMICFVVIFVSFLIQVGRLKD</sequence>
<keyword evidence="2" id="KW-0863">Zinc-finger</keyword>
<accession>A0AAV9K5E0</accession>
<proteinExistence type="predicted"/>
<organism evidence="6 7">
    <name type="scientific">Solanum pinnatisectum</name>
    <name type="common">tansyleaf nightshade</name>
    <dbReference type="NCBI Taxonomy" id="50273"/>
    <lineage>
        <taxon>Eukaryota</taxon>
        <taxon>Viridiplantae</taxon>
        <taxon>Streptophyta</taxon>
        <taxon>Embryophyta</taxon>
        <taxon>Tracheophyta</taxon>
        <taxon>Spermatophyta</taxon>
        <taxon>Magnoliopsida</taxon>
        <taxon>eudicotyledons</taxon>
        <taxon>Gunneridae</taxon>
        <taxon>Pentapetalae</taxon>
        <taxon>asterids</taxon>
        <taxon>lamiids</taxon>
        <taxon>Solanales</taxon>
        <taxon>Solanaceae</taxon>
        <taxon>Solanoideae</taxon>
        <taxon>Solaneae</taxon>
        <taxon>Solanum</taxon>
    </lineage>
</organism>
<evidence type="ECO:0000256" key="4">
    <source>
        <dbReference type="SAM" id="Phobius"/>
    </source>
</evidence>